<sequence>MMMVRSRRRRPTRQFLEPAKTPVSEENQDTYWSGCLIVAEIIIESPQVRTLRLISPEGGSIPFHFLPGQYIDVEAAIDGETYHRSYSISSSARRIDCLDITVKREPHGLVSPWLCDAVKPGDRLNIRGPFGQFTFTGTEAQSVVLVGAGVGITPFVSMIRTLLDDAWKGEVHALFGFRNREEALFLEEMESLAATFPTLNLHLTWSKPESRKLRPKGRITPRLIRKTIPRWRDRLYYLCGPLDMMDHVRSDLVWRGVPVDRVLTEAFAPPPRDESLGGEFKITFQRFGVEITSEQGESLLETATRAGVMMDFSCLSGTCGLCQARLVEGDVEMMADDALRPEDIERGEILTCQAFPKSPCVIDA</sequence>
<dbReference type="PRINTS" id="PR00406">
    <property type="entry name" value="CYTB5RDTASE"/>
</dbReference>
<dbReference type="PROSITE" id="PS51085">
    <property type="entry name" value="2FE2S_FER_2"/>
    <property type="match status" value="1"/>
</dbReference>
<comment type="similarity">
    <text evidence="10">In the N-terminal section; belongs to the FAD-binding oxidoreductase type 6 family.</text>
</comment>
<dbReference type="InterPro" id="IPR036010">
    <property type="entry name" value="2Fe-2S_ferredoxin-like_sf"/>
</dbReference>
<comment type="caution">
    <text evidence="13">The sequence shown here is derived from an EMBL/GenBank/DDBJ whole genome shotgun (WGS) entry which is preliminary data.</text>
</comment>
<dbReference type="GO" id="GO:0051537">
    <property type="term" value="F:2 iron, 2 sulfur cluster binding"/>
    <property type="evidence" value="ECO:0007669"/>
    <property type="project" value="UniProtKB-KW"/>
</dbReference>
<proteinExistence type="inferred from homology"/>
<comment type="cofactor">
    <cofactor evidence="1">
        <name>FAD</name>
        <dbReference type="ChEBI" id="CHEBI:57692"/>
    </cofactor>
</comment>
<evidence type="ECO:0000256" key="2">
    <source>
        <dbReference type="ARBA" id="ARBA00022630"/>
    </source>
</evidence>
<evidence type="ECO:0000256" key="8">
    <source>
        <dbReference type="ARBA" id="ARBA00023014"/>
    </source>
</evidence>
<keyword evidence="2" id="KW-0285">Flavoprotein</keyword>
<evidence type="ECO:0008006" key="15">
    <source>
        <dbReference type="Google" id="ProtNLM"/>
    </source>
</evidence>
<protein>
    <recommendedName>
        <fullName evidence="15">Oxidoreductase</fullName>
    </recommendedName>
</protein>
<name>A0A371R7G4_9PROT</name>
<dbReference type="OrthoDB" id="9786134at2"/>
<dbReference type="EMBL" id="QUQO01000002">
    <property type="protein sequence ID" value="RFB01402.1"/>
    <property type="molecule type" value="Genomic_DNA"/>
</dbReference>
<dbReference type="InterPro" id="IPR008333">
    <property type="entry name" value="Cbr1-like_FAD-bd_dom"/>
</dbReference>
<evidence type="ECO:0000256" key="1">
    <source>
        <dbReference type="ARBA" id="ARBA00001974"/>
    </source>
</evidence>
<evidence type="ECO:0000256" key="6">
    <source>
        <dbReference type="ARBA" id="ARBA00023002"/>
    </source>
</evidence>
<dbReference type="InterPro" id="IPR017927">
    <property type="entry name" value="FAD-bd_FR_type"/>
</dbReference>
<evidence type="ECO:0000256" key="10">
    <source>
        <dbReference type="ARBA" id="ARBA00061434"/>
    </source>
</evidence>
<evidence type="ECO:0000259" key="12">
    <source>
        <dbReference type="PROSITE" id="PS51384"/>
    </source>
</evidence>
<dbReference type="InterPro" id="IPR017938">
    <property type="entry name" value="Riboflavin_synthase-like_b-brl"/>
</dbReference>
<dbReference type="Proteomes" id="UP000264589">
    <property type="component" value="Unassembled WGS sequence"/>
</dbReference>
<dbReference type="GO" id="GO:0046872">
    <property type="term" value="F:metal ion binding"/>
    <property type="evidence" value="ECO:0007669"/>
    <property type="project" value="UniProtKB-KW"/>
</dbReference>
<dbReference type="InterPro" id="IPR012675">
    <property type="entry name" value="Beta-grasp_dom_sf"/>
</dbReference>
<evidence type="ECO:0000256" key="4">
    <source>
        <dbReference type="ARBA" id="ARBA00022723"/>
    </source>
</evidence>
<dbReference type="InterPro" id="IPR001433">
    <property type="entry name" value="OxRdtase_FAD/NAD-bd"/>
</dbReference>
<feature type="domain" description="FAD-binding FR-type" evidence="12">
    <location>
        <begin position="29"/>
        <end position="136"/>
    </location>
</feature>
<evidence type="ECO:0000256" key="9">
    <source>
        <dbReference type="ARBA" id="ARBA00034078"/>
    </source>
</evidence>
<dbReference type="SUPFAM" id="SSF52343">
    <property type="entry name" value="Ferredoxin reductase-like, C-terminal NADP-linked domain"/>
    <property type="match status" value="1"/>
</dbReference>
<dbReference type="Gene3D" id="3.10.20.30">
    <property type="match status" value="1"/>
</dbReference>
<dbReference type="PRINTS" id="PR00371">
    <property type="entry name" value="FPNCR"/>
</dbReference>
<keyword evidence="6" id="KW-0560">Oxidoreductase</keyword>
<evidence type="ECO:0000313" key="13">
    <source>
        <dbReference type="EMBL" id="RFB01402.1"/>
    </source>
</evidence>
<dbReference type="InterPro" id="IPR039261">
    <property type="entry name" value="FNR_nucleotide-bd"/>
</dbReference>
<comment type="cofactor">
    <cofactor evidence="9">
        <name>[2Fe-2S] cluster</name>
        <dbReference type="ChEBI" id="CHEBI:190135"/>
    </cofactor>
</comment>
<reference evidence="13 14" key="1">
    <citation type="submission" date="2018-08" db="EMBL/GenBank/DDBJ databases">
        <title>Parvularcula sp. SM1705, isolated from surface water of the South Sea China.</title>
        <authorList>
            <person name="Sun L."/>
        </authorList>
    </citation>
    <scope>NUCLEOTIDE SEQUENCE [LARGE SCALE GENOMIC DNA]</scope>
    <source>
        <strain evidence="13 14">SM1705</strain>
    </source>
</reference>
<dbReference type="Pfam" id="PF00111">
    <property type="entry name" value="Fer2"/>
    <property type="match status" value="1"/>
</dbReference>
<dbReference type="InterPro" id="IPR001709">
    <property type="entry name" value="Flavoprot_Pyr_Nucl_cyt_Rdtase"/>
</dbReference>
<dbReference type="PANTHER" id="PTHR47354">
    <property type="entry name" value="NADH OXIDOREDUCTASE HCR"/>
    <property type="match status" value="1"/>
</dbReference>
<keyword evidence="7" id="KW-0408">Iron</keyword>
<dbReference type="GO" id="GO:0016491">
    <property type="term" value="F:oxidoreductase activity"/>
    <property type="evidence" value="ECO:0007669"/>
    <property type="project" value="UniProtKB-KW"/>
</dbReference>
<dbReference type="InterPro" id="IPR006058">
    <property type="entry name" value="2Fe2S_fd_BS"/>
</dbReference>
<accession>A0A371R7G4</accession>
<evidence type="ECO:0000256" key="3">
    <source>
        <dbReference type="ARBA" id="ARBA00022714"/>
    </source>
</evidence>
<keyword evidence="8" id="KW-0411">Iron-sulfur</keyword>
<gene>
    <name evidence="13" type="ORF">DX908_14005</name>
</gene>
<dbReference type="PROSITE" id="PS51384">
    <property type="entry name" value="FAD_FR"/>
    <property type="match status" value="1"/>
</dbReference>
<dbReference type="SUPFAM" id="SSF63380">
    <property type="entry name" value="Riboflavin synthase domain-like"/>
    <property type="match status" value="1"/>
</dbReference>
<feature type="domain" description="2Fe-2S ferredoxin-type" evidence="11">
    <location>
        <begin position="280"/>
        <end position="364"/>
    </location>
</feature>
<dbReference type="CDD" id="cd00207">
    <property type="entry name" value="fer2"/>
    <property type="match status" value="1"/>
</dbReference>
<evidence type="ECO:0000259" key="11">
    <source>
        <dbReference type="PROSITE" id="PS51085"/>
    </source>
</evidence>
<evidence type="ECO:0000256" key="5">
    <source>
        <dbReference type="ARBA" id="ARBA00022827"/>
    </source>
</evidence>
<dbReference type="Gene3D" id="3.40.50.80">
    <property type="entry name" value="Nucleotide-binding domain of ferredoxin-NADP reductase (FNR) module"/>
    <property type="match status" value="1"/>
</dbReference>
<dbReference type="FunCoup" id="A0A371R7G4">
    <property type="interactions" value="243"/>
</dbReference>
<dbReference type="Pfam" id="PF00970">
    <property type="entry name" value="FAD_binding_6"/>
    <property type="match status" value="1"/>
</dbReference>
<evidence type="ECO:0000313" key="14">
    <source>
        <dbReference type="Proteomes" id="UP000264589"/>
    </source>
</evidence>
<organism evidence="13 14">
    <name type="scientific">Parvularcula marina</name>
    <dbReference type="NCBI Taxonomy" id="2292771"/>
    <lineage>
        <taxon>Bacteria</taxon>
        <taxon>Pseudomonadati</taxon>
        <taxon>Pseudomonadota</taxon>
        <taxon>Alphaproteobacteria</taxon>
        <taxon>Parvularculales</taxon>
        <taxon>Parvularculaceae</taxon>
        <taxon>Parvularcula</taxon>
    </lineage>
</organism>
<dbReference type="InterPro" id="IPR001041">
    <property type="entry name" value="2Fe-2S_ferredoxin-type"/>
</dbReference>
<keyword evidence="3" id="KW-0001">2Fe-2S</keyword>
<keyword evidence="14" id="KW-1185">Reference proteome</keyword>
<dbReference type="RefSeq" id="WP_116393118.1">
    <property type="nucleotide sequence ID" value="NZ_QUQO01000002.1"/>
</dbReference>
<dbReference type="Pfam" id="PF00175">
    <property type="entry name" value="NAD_binding_1"/>
    <property type="match status" value="1"/>
</dbReference>
<dbReference type="InterPro" id="IPR050415">
    <property type="entry name" value="MRET"/>
</dbReference>
<dbReference type="SUPFAM" id="SSF54292">
    <property type="entry name" value="2Fe-2S ferredoxin-like"/>
    <property type="match status" value="1"/>
</dbReference>
<keyword evidence="4" id="KW-0479">Metal-binding</keyword>
<evidence type="ECO:0000256" key="7">
    <source>
        <dbReference type="ARBA" id="ARBA00023004"/>
    </source>
</evidence>
<dbReference type="InParanoid" id="A0A371R7G4"/>
<dbReference type="Gene3D" id="2.40.30.10">
    <property type="entry name" value="Translation factors"/>
    <property type="match status" value="1"/>
</dbReference>
<dbReference type="AlphaFoldDB" id="A0A371R7G4"/>
<dbReference type="PANTHER" id="PTHR47354:SF6">
    <property type="entry name" value="NADH OXIDOREDUCTASE HCR"/>
    <property type="match status" value="1"/>
</dbReference>
<keyword evidence="5" id="KW-0274">FAD</keyword>
<dbReference type="PROSITE" id="PS00197">
    <property type="entry name" value="2FE2S_FER_1"/>
    <property type="match status" value="1"/>
</dbReference>